<feature type="compositionally biased region" description="Low complexity" evidence="3">
    <location>
        <begin position="96"/>
        <end position="112"/>
    </location>
</feature>
<dbReference type="Proteomes" id="UP000076744">
    <property type="component" value="Unassembled WGS sequence"/>
</dbReference>
<dbReference type="OrthoDB" id="4870145at2759"/>
<feature type="region of interest" description="Disordered" evidence="3">
    <location>
        <begin position="39"/>
        <end position="112"/>
    </location>
</feature>
<reference evidence="5 6" key="1">
    <citation type="journal article" date="2016" name="Genome Biol. Evol.">
        <title>Divergent and convergent evolution of fungal pathogenicity.</title>
        <authorList>
            <person name="Shang Y."/>
            <person name="Xiao G."/>
            <person name="Zheng P."/>
            <person name="Cen K."/>
            <person name="Zhan S."/>
            <person name="Wang C."/>
        </authorList>
    </citation>
    <scope>NUCLEOTIDE SEQUENCE [LARGE SCALE GENOMIC DNA]</scope>
    <source>
        <strain evidence="5 6">ARSEF 2679</strain>
    </source>
</reference>
<name>A0A162JR57_CORFA</name>
<evidence type="ECO:0000259" key="4">
    <source>
        <dbReference type="PROSITE" id="PS50048"/>
    </source>
</evidence>
<protein>
    <submittedName>
        <fullName evidence="5">Zn(2)-C6 fungal-type DNA-binding domain protein</fullName>
    </submittedName>
</protein>
<comment type="subcellular location">
    <subcellularLocation>
        <location evidence="1">Nucleus</location>
    </subcellularLocation>
</comment>
<dbReference type="PANTHER" id="PTHR37534">
    <property type="entry name" value="TRANSCRIPTIONAL ACTIVATOR PROTEIN UGA3"/>
    <property type="match status" value="1"/>
</dbReference>
<feature type="compositionally biased region" description="Acidic residues" evidence="3">
    <location>
        <begin position="144"/>
        <end position="156"/>
    </location>
</feature>
<feature type="region of interest" description="Disordered" evidence="3">
    <location>
        <begin position="131"/>
        <end position="219"/>
    </location>
</feature>
<dbReference type="InterPro" id="IPR021858">
    <property type="entry name" value="Fun_TF"/>
</dbReference>
<evidence type="ECO:0000256" key="3">
    <source>
        <dbReference type="SAM" id="MobiDB-lite"/>
    </source>
</evidence>
<dbReference type="Pfam" id="PF00172">
    <property type="entry name" value="Zn_clus"/>
    <property type="match status" value="1"/>
</dbReference>
<dbReference type="InterPro" id="IPR036864">
    <property type="entry name" value="Zn2-C6_fun-type_DNA-bd_sf"/>
</dbReference>
<dbReference type="PROSITE" id="PS50048">
    <property type="entry name" value="ZN2_CY6_FUNGAL_2"/>
    <property type="match status" value="1"/>
</dbReference>
<feature type="compositionally biased region" description="Gly residues" evidence="3">
    <location>
        <begin position="207"/>
        <end position="218"/>
    </location>
</feature>
<accession>A0A162JR57</accession>
<organism evidence="5 6">
    <name type="scientific">Cordyceps fumosorosea (strain ARSEF 2679)</name>
    <name type="common">Isaria fumosorosea</name>
    <dbReference type="NCBI Taxonomy" id="1081104"/>
    <lineage>
        <taxon>Eukaryota</taxon>
        <taxon>Fungi</taxon>
        <taxon>Dikarya</taxon>
        <taxon>Ascomycota</taxon>
        <taxon>Pezizomycotina</taxon>
        <taxon>Sordariomycetes</taxon>
        <taxon>Hypocreomycetidae</taxon>
        <taxon>Hypocreales</taxon>
        <taxon>Cordycipitaceae</taxon>
        <taxon>Cordyceps</taxon>
    </lineage>
</organism>
<dbReference type="EMBL" id="AZHB01000002">
    <property type="protein sequence ID" value="OAA72582.1"/>
    <property type="molecule type" value="Genomic_DNA"/>
</dbReference>
<evidence type="ECO:0000313" key="5">
    <source>
        <dbReference type="EMBL" id="OAA72582.1"/>
    </source>
</evidence>
<evidence type="ECO:0000313" key="6">
    <source>
        <dbReference type="Proteomes" id="UP000076744"/>
    </source>
</evidence>
<dbReference type="GO" id="GO:0000981">
    <property type="term" value="F:DNA-binding transcription factor activity, RNA polymerase II-specific"/>
    <property type="evidence" value="ECO:0007669"/>
    <property type="project" value="InterPro"/>
</dbReference>
<dbReference type="PANTHER" id="PTHR37534:SF20">
    <property type="entry name" value="PRO1A C6 ZINK-FINGER PROTEIN"/>
    <property type="match status" value="1"/>
</dbReference>
<dbReference type="CDD" id="cd00067">
    <property type="entry name" value="GAL4"/>
    <property type="match status" value="1"/>
</dbReference>
<sequence>MVSQRSKSGCWTCRLRRKKCPEDGVPCSNCTARAVVCHGYGPRPAWKDRGEREQEEVDRLQLRRRSHQARWRAPPAPQQHPELPSASAEERRQDAPEAQQQQQQQQQEEATANHLCLSPSLALVASSPVAMAELRPSSPRKQGEEEDEEDEEEDGEAQPLRPAHAVGFVGGRRPGGPFRLDNNTTAPVRLRRNYAEQPGRGRQRFQTGGGGRLPGGGAAAPSLCPLVDDDTRQRAAGARDGADDAVPRGGLWQAPSMRAVVVHGGQGLAALAASSLADLLLHGAEHECLLGVSQDAAARRQAHRSLGENLNATQTYLDAASDALAKLSEDLVYIGELSPNKSITSYIPMSGMERKTVEFFICTLIRIHTLHCSSYQAAPAAASVYHRMLSPAMLGDAFFHVAGFRSWVLVTLMDAVDAAVWKQEQEARQRLSMRDLVGKAEAILSTIEDQIRREEDVPTLMYAYGVIIYIHTLTSGHRPAVPEIHAALEKAVPLWQGCSFHRQGLKSVAWAFCVSASLATGHHRRAFSSVLAEAATSDESWTAATRLKALSEECWKISDTGGADCDWRAIMQSLKPSMQTMFV</sequence>
<evidence type="ECO:0000256" key="1">
    <source>
        <dbReference type="ARBA" id="ARBA00004123"/>
    </source>
</evidence>
<evidence type="ECO:0000256" key="2">
    <source>
        <dbReference type="ARBA" id="ARBA00023242"/>
    </source>
</evidence>
<keyword evidence="5" id="KW-0238">DNA-binding</keyword>
<dbReference type="AlphaFoldDB" id="A0A162JR57"/>
<dbReference type="SMART" id="SM00066">
    <property type="entry name" value="GAL4"/>
    <property type="match status" value="1"/>
</dbReference>
<dbReference type="STRING" id="1081104.A0A162JR57"/>
<comment type="caution">
    <text evidence="5">The sequence shown here is derived from an EMBL/GenBank/DDBJ whole genome shotgun (WGS) entry which is preliminary data.</text>
</comment>
<gene>
    <name evidence="5" type="ORF">ISF_01655</name>
</gene>
<keyword evidence="2" id="KW-0539">Nucleus</keyword>
<keyword evidence="6" id="KW-1185">Reference proteome</keyword>
<dbReference type="GO" id="GO:0005634">
    <property type="term" value="C:nucleus"/>
    <property type="evidence" value="ECO:0007669"/>
    <property type="project" value="UniProtKB-SubCell"/>
</dbReference>
<dbReference type="GeneID" id="30017947"/>
<dbReference type="PROSITE" id="PS00463">
    <property type="entry name" value="ZN2_CY6_FUNGAL_1"/>
    <property type="match status" value="1"/>
</dbReference>
<dbReference type="Pfam" id="PF11951">
    <property type="entry name" value="Fungal_trans_2"/>
    <property type="match status" value="1"/>
</dbReference>
<dbReference type="RefSeq" id="XP_018708028.1">
    <property type="nucleotide sequence ID" value="XM_018845262.1"/>
</dbReference>
<dbReference type="Gene3D" id="4.10.240.10">
    <property type="entry name" value="Zn(2)-C6 fungal-type DNA-binding domain"/>
    <property type="match status" value="1"/>
</dbReference>
<dbReference type="GO" id="GO:0003677">
    <property type="term" value="F:DNA binding"/>
    <property type="evidence" value="ECO:0007669"/>
    <property type="project" value="UniProtKB-KW"/>
</dbReference>
<feature type="domain" description="Zn(2)-C6 fungal-type" evidence="4">
    <location>
        <begin position="9"/>
        <end position="37"/>
    </location>
</feature>
<dbReference type="GO" id="GO:0008270">
    <property type="term" value="F:zinc ion binding"/>
    <property type="evidence" value="ECO:0007669"/>
    <property type="project" value="InterPro"/>
</dbReference>
<dbReference type="InterPro" id="IPR001138">
    <property type="entry name" value="Zn2Cys6_DnaBD"/>
</dbReference>
<feature type="compositionally biased region" description="Basic and acidic residues" evidence="3">
    <location>
        <begin position="45"/>
        <end position="61"/>
    </location>
</feature>
<proteinExistence type="predicted"/>
<dbReference type="SUPFAM" id="SSF57701">
    <property type="entry name" value="Zn2/Cys6 DNA-binding domain"/>
    <property type="match status" value="1"/>
</dbReference>